<dbReference type="EMBL" id="JBHLUH010000061">
    <property type="protein sequence ID" value="MFC0531920.1"/>
    <property type="molecule type" value="Genomic_DNA"/>
</dbReference>
<dbReference type="RefSeq" id="WP_377257200.1">
    <property type="nucleotide sequence ID" value="NZ_JBHLUH010000061.1"/>
</dbReference>
<proteinExistence type="predicted"/>
<protein>
    <submittedName>
        <fullName evidence="2">ATP/GTP-binding protein</fullName>
    </submittedName>
</protein>
<evidence type="ECO:0000259" key="1">
    <source>
        <dbReference type="Pfam" id="PF13304"/>
    </source>
</evidence>
<evidence type="ECO:0000313" key="3">
    <source>
        <dbReference type="Proteomes" id="UP001589867"/>
    </source>
</evidence>
<keyword evidence="3" id="KW-1185">Reference proteome</keyword>
<dbReference type="InterPro" id="IPR027417">
    <property type="entry name" value="P-loop_NTPase"/>
</dbReference>
<feature type="domain" description="ATPase AAA-type core" evidence="1">
    <location>
        <begin position="34"/>
        <end position="323"/>
    </location>
</feature>
<comment type="caution">
    <text evidence="2">The sequence shown here is derived from an EMBL/GenBank/DDBJ whole genome shotgun (WGS) entry which is preliminary data.</text>
</comment>
<organism evidence="2 3">
    <name type="scientific">Phytohabitans kaempferiae</name>
    <dbReference type="NCBI Taxonomy" id="1620943"/>
    <lineage>
        <taxon>Bacteria</taxon>
        <taxon>Bacillati</taxon>
        <taxon>Actinomycetota</taxon>
        <taxon>Actinomycetes</taxon>
        <taxon>Micromonosporales</taxon>
        <taxon>Micromonosporaceae</taxon>
    </lineage>
</organism>
<dbReference type="PANTHER" id="PTHR40396">
    <property type="entry name" value="ATPASE-LIKE PROTEIN"/>
    <property type="match status" value="1"/>
</dbReference>
<dbReference type="Pfam" id="PF13304">
    <property type="entry name" value="AAA_21"/>
    <property type="match status" value="1"/>
</dbReference>
<dbReference type="Proteomes" id="UP001589867">
    <property type="component" value="Unassembled WGS sequence"/>
</dbReference>
<gene>
    <name evidence="2" type="ORF">ACFFIA_30145</name>
</gene>
<sequence>MLRSFRVENHKSIKDEQELSLLPVYDKSRPVVPVAAIFGANASGKSNLLDALRWLQHAVRTSYAAWEAGSGIPRTPFRLDPKSAAMPTGYAVEIEVDDARYSYGVEVDDDRVRGEWLHTYPHNRRRIIFERDDDGVRLGSTVPDYKTRGAVLAGLTRGNALFLSVAAQNNLAEVRPVYEWFRTGLMMADEWPERWGDEFGRLIEGPRRRTVVDLVRAADVGITDVRLAPGYDVHRWLDIEFRHGTSDTWLTTGEESAGTVRWLHLIVPTLRALDSGAVLCVDEIDASMHPRLTACFVGLFRDAEVNRRAAQLVFTTHDATLLDPILGDDTMRRDEVWFVEKQGDGSTTLYSLADFKPRKLENWERRYLAGGYGAIPLASEWEFRRAFDDDAAA</sequence>
<dbReference type="PANTHER" id="PTHR40396:SF1">
    <property type="entry name" value="ATPASE AAA-TYPE CORE DOMAIN-CONTAINING PROTEIN"/>
    <property type="match status" value="1"/>
</dbReference>
<dbReference type="Gene3D" id="3.40.50.300">
    <property type="entry name" value="P-loop containing nucleotide triphosphate hydrolases"/>
    <property type="match status" value="2"/>
</dbReference>
<name>A0ABV6MB34_9ACTN</name>
<dbReference type="InterPro" id="IPR003959">
    <property type="entry name" value="ATPase_AAA_core"/>
</dbReference>
<reference evidence="2 3" key="1">
    <citation type="submission" date="2024-09" db="EMBL/GenBank/DDBJ databases">
        <authorList>
            <person name="Sun Q."/>
            <person name="Mori K."/>
        </authorList>
    </citation>
    <scope>NUCLEOTIDE SEQUENCE [LARGE SCALE GENOMIC DNA]</scope>
    <source>
        <strain evidence="2 3">TBRC 3947</strain>
    </source>
</reference>
<evidence type="ECO:0000313" key="2">
    <source>
        <dbReference type="EMBL" id="MFC0531920.1"/>
    </source>
</evidence>
<accession>A0ABV6MB34</accession>
<dbReference type="SUPFAM" id="SSF52540">
    <property type="entry name" value="P-loop containing nucleoside triphosphate hydrolases"/>
    <property type="match status" value="1"/>
</dbReference>